<evidence type="ECO:0000259" key="3">
    <source>
        <dbReference type="PROSITE" id="PS51767"/>
    </source>
</evidence>
<dbReference type="InterPro" id="IPR021109">
    <property type="entry name" value="Peptidase_aspartic_dom_sf"/>
</dbReference>
<dbReference type="SUPFAM" id="SSF50630">
    <property type="entry name" value="Acid proteases"/>
    <property type="match status" value="1"/>
</dbReference>
<keyword evidence="2" id="KW-0732">Signal</keyword>
<dbReference type="EMBL" id="AF394240">
    <property type="protein sequence ID" value="AAK77545.1"/>
    <property type="molecule type" value="mRNA"/>
</dbReference>
<feature type="signal peptide" evidence="2">
    <location>
        <begin position="1"/>
        <end position="18"/>
    </location>
</feature>
<dbReference type="Gene3D" id="2.60.40.1960">
    <property type="match status" value="1"/>
</dbReference>
<dbReference type="CDD" id="cd05471">
    <property type="entry name" value="pepsin_like"/>
    <property type="match status" value="1"/>
</dbReference>
<dbReference type="GO" id="GO:0006508">
    <property type="term" value="P:proteolysis"/>
    <property type="evidence" value="ECO:0007669"/>
    <property type="project" value="UniProtKB-KW"/>
</dbReference>
<name>Q963B3_RHYMA</name>
<comment type="similarity">
    <text evidence="1">Belongs to the peptidase A1 family.</text>
</comment>
<evidence type="ECO:0000313" key="4">
    <source>
        <dbReference type="EMBL" id="AAK77545.1"/>
    </source>
</evidence>
<sequence>MFLNLLLISCAVLSTVSAHSVPLRKRVVAQFINTQYAGTVGADKGNYLLVFDSGSPYILLASQECLGGACDCASTQKYVGQGNPNAKSITVTYFDTESATGKPTNASVTIANLTSPHQGIILVDEIGYALCTLTASGVVGLAPPTAATQPGFETVVDSFATEGLIANVFSVHHARYPDGEHFGELVLGGVNSKFVVGDFTSAKLQEPDSWKIKLDQVLIGDKNVADDNTLGFVDTSKAIILGPKAQVDEINEEIGCTPTTIGSTEYCELDCSQTSQLPEFTFVISGTNFNISAEYYIQRNGDLCYSGFMPSSLGYYMIGDFFIDHYYTVYNWEKKEMQFAIAREDA</sequence>
<reference evidence="4" key="1">
    <citation type="journal article" date="2002" name="Insect Biochem. Mol. Biol.">
        <title>Molecular characterization of Lma-p54, a new epicuticular surface protein in the cockroach Leucophaea maderae (Dictyoptera, oxyhaloinae).</title>
        <authorList>
            <person name="Cornette R."/>
            <person name="Farine J.P."/>
            <person name="Quennedey B."/>
            <person name="Riviere S."/>
            <person name="Brossut R."/>
        </authorList>
    </citation>
    <scope>NUCLEOTIDE SEQUENCE</scope>
</reference>
<protein>
    <submittedName>
        <fullName evidence="4">Inactive aspartic protease Lma-p54</fullName>
    </submittedName>
</protein>
<keyword evidence="4" id="KW-0378">Hydrolase</keyword>
<dbReference type="PROSITE" id="PS51767">
    <property type="entry name" value="PEPTIDASE_A1"/>
    <property type="match status" value="1"/>
</dbReference>
<dbReference type="PRINTS" id="PR00792">
    <property type="entry name" value="PEPSIN"/>
</dbReference>
<accession>Q963B3</accession>
<evidence type="ECO:0000256" key="2">
    <source>
        <dbReference type="SAM" id="SignalP"/>
    </source>
</evidence>
<proteinExistence type="evidence at transcript level"/>
<organism evidence="4">
    <name type="scientific">Rhyparobia maderae</name>
    <name type="common">Madeira cockroach</name>
    <name type="synonym">Leucophaea maderae</name>
    <dbReference type="NCBI Taxonomy" id="36963"/>
    <lineage>
        <taxon>Eukaryota</taxon>
        <taxon>Metazoa</taxon>
        <taxon>Ecdysozoa</taxon>
        <taxon>Arthropoda</taxon>
        <taxon>Hexapoda</taxon>
        <taxon>Insecta</taxon>
        <taxon>Pterygota</taxon>
        <taxon>Neoptera</taxon>
        <taxon>Polyneoptera</taxon>
        <taxon>Dictyoptera</taxon>
        <taxon>Blattodea</taxon>
        <taxon>Blaberoidea</taxon>
        <taxon>Blaberidae</taxon>
        <taxon>Oxyhaloinae</taxon>
        <taxon>Rhyparobia</taxon>
    </lineage>
</organism>
<dbReference type="InterPro" id="IPR034164">
    <property type="entry name" value="Pepsin-like_dom"/>
</dbReference>
<feature type="chain" id="PRO_5004322392" evidence="2">
    <location>
        <begin position="19"/>
        <end position="346"/>
    </location>
</feature>
<keyword evidence="4" id="KW-0645">Protease</keyword>
<dbReference type="GO" id="GO:0004190">
    <property type="term" value="F:aspartic-type endopeptidase activity"/>
    <property type="evidence" value="ECO:0007669"/>
    <property type="project" value="InterPro"/>
</dbReference>
<feature type="domain" description="Peptidase A1" evidence="3">
    <location>
        <begin position="34"/>
        <end position="340"/>
    </location>
</feature>
<evidence type="ECO:0000256" key="1">
    <source>
        <dbReference type="ARBA" id="ARBA00007447"/>
    </source>
</evidence>
<dbReference type="InterPro" id="IPR033121">
    <property type="entry name" value="PEPTIDASE_A1"/>
</dbReference>
<dbReference type="PANTHER" id="PTHR47966">
    <property type="entry name" value="BETA-SITE APP-CLEAVING ENZYME, ISOFORM A-RELATED"/>
    <property type="match status" value="1"/>
</dbReference>
<dbReference type="Gene3D" id="2.40.70.10">
    <property type="entry name" value="Acid Proteases"/>
    <property type="match status" value="2"/>
</dbReference>
<dbReference type="Pfam" id="PF00026">
    <property type="entry name" value="Asp"/>
    <property type="match status" value="1"/>
</dbReference>
<dbReference type="InterPro" id="IPR001461">
    <property type="entry name" value="Aspartic_peptidase_A1"/>
</dbReference>
<dbReference type="PANTHER" id="PTHR47966:SF51">
    <property type="entry name" value="BETA-SITE APP-CLEAVING ENZYME, ISOFORM A-RELATED"/>
    <property type="match status" value="1"/>
</dbReference>
<dbReference type="AlphaFoldDB" id="Q963B3"/>